<keyword evidence="1" id="KW-0732">Signal</keyword>
<dbReference type="OrthoDB" id="5419608at2759"/>
<protein>
    <submittedName>
        <fullName evidence="2">Uncharacterized protein</fullName>
    </submittedName>
</protein>
<reference evidence="2 3" key="1">
    <citation type="journal article" date="2012" name="PLoS Pathog.">
        <title>Diverse lifestyles and strategies of plant pathogenesis encoded in the genomes of eighteen Dothideomycetes fungi.</title>
        <authorList>
            <person name="Ohm R.A."/>
            <person name="Feau N."/>
            <person name="Henrissat B."/>
            <person name="Schoch C.L."/>
            <person name="Horwitz B.A."/>
            <person name="Barry K.W."/>
            <person name="Condon B.J."/>
            <person name="Copeland A.C."/>
            <person name="Dhillon B."/>
            <person name="Glaser F."/>
            <person name="Hesse C.N."/>
            <person name="Kosti I."/>
            <person name="LaButti K."/>
            <person name="Lindquist E.A."/>
            <person name="Lucas S."/>
            <person name="Salamov A.A."/>
            <person name="Bradshaw R.E."/>
            <person name="Ciuffetti L."/>
            <person name="Hamelin R.C."/>
            <person name="Kema G.H.J."/>
            <person name="Lawrence C."/>
            <person name="Scott J.A."/>
            <person name="Spatafora J.W."/>
            <person name="Turgeon B.G."/>
            <person name="de Wit P.J.G.M."/>
            <person name="Zhong S."/>
            <person name="Goodwin S.B."/>
            <person name="Grigoriev I.V."/>
        </authorList>
    </citation>
    <scope>NUCLEOTIDE SEQUENCE [LARGE SCALE GENOMIC DNA]</scope>
    <source>
        <strain evidence="3">28A</strain>
    </source>
</reference>
<evidence type="ECO:0000313" key="3">
    <source>
        <dbReference type="Proteomes" id="UP000016935"/>
    </source>
</evidence>
<feature type="signal peptide" evidence="1">
    <location>
        <begin position="1"/>
        <end position="20"/>
    </location>
</feature>
<gene>
    <name evidence="2" type="ORF">SETTUDRAFT_32508</name>
</gene>
<dbReference type="EMBL" id="KB908703">
    <property type="protein sequence ID" value="EOA85293.1"/>
    <property type="molecule type" value="Genomic_DNA"/>
</dbReference>
<dbReference type="AlphaFoldDB" id="R0JWG1"/>
<organism evidence="2 3">
    <name type="scientific">Exserohilum turcicum (strain 28A)</name>
    <name type="common">Northern leaf blight fungus</name>
    <name type="synonym">Setosphaeria turcica</name>
    <dbReference type="NCBI Taxonomy" id="671987"/>
    <lineage>
        <taxon>Eukaryota</taxon>
        <taxon>Fungi</taxon>
        <taxon>Dikarya</taxon>
        <taxon>Ascomycota</taxon>
        <taxon>Pezizomycotina</taxon>
        <taxon>Dothideomycetes</taxon>
        <taxon>Pleosporomycetidae</taxon>
        <taxon>Pleosporales</taxon>
        <taxon>Pleosporineae</taxon>
        <taxon>Pleosporaceae</taxon>
        <taxon>Exserohilum</taxon>
    </lineage>
</organism>
<keyword evidence="3" id="KW-1185">Reference proteome</keyword>
<sequence length="187" mass="18534">MHSKNLALALIATAATTAVAEFAIITTPLPTNLDVLTNIEAYKSSILSEVSSGLASLTGNSAAVRSASSARAGLASFVATASFSIPPQVTQLTAVETFSATPAWYSALPSDVKAYYDKFNQEVQGLIDQAILGTSAAATPASGATAKPTGASAGAKPTETGAAAILRSPVGAMGAGIVAAFAGVMAL</sequence>
<dbReference type="GeneID" id="19403660"/>
<evidence type="ECO:0000313" key="2">
    <source>
        <dbReference type="EMBL" id="EOA85293.1"/>
    </source>
</evidence>
<dbReference type="HOGENOM" id="CLU_122034_0_0_1"/>
<accession>R0JWG1</accession>
<name>R0JWG1_EXST2</name>
<feature type="chain" id="PRO_5004344074" evidence="1">
    <location>
        <begin position="21"/>
        <end position="187"/>
    </location>
</feature>
<proteinExistence type="predicted"/>
<dbReference type="Proteomes" id="UP000016935">
    <property type="component" value="Unassembled WGS sequence"/>
</dbReference>
<evidence type="ECO:0000256" key="1">
    <source>
        <dbReference type="SAM" id="SignalP"/>
    </source>
</evidence>
<dbReference type="RefSeq" id="XP_008027038.1">
    <property type="nucleotide sequence ID" value="XM_008028847.1"/>
</dbReference>
<reference evidence="2 3" key="2">
    <citation type="journal article" date="2013" name="PLoS Genet.">
        <title>Comparative genome structure, secondary metabolite, and effector coding capacity across Cochliobolus pathogens.</title>
        <authorList>
            <person name="Condon B.J."/>
            <person name="Leng Y."/>
            <person name="Wu D."/>
            <person name="Bushley K.E."/>
            <person name="Ohm R.A."/>
            <person name="Otillar R."/>
            <person name="Martin J."/>
            <person name="Schackwitz W."/>
            <person name="Grimwood J."/>
            <person name="MohdZainudin N."/>
            <person name="Xue C."/>
            <person name="Wang R."/>
            <person name="Manning V.A."/>
            <person name="Dhillon B."/>
            <person name="Tu Z.J."/>
            <person name="Steffenson B.J."/>
            <person name="Salamov A."/>
            <person name="Sun H."/>
            <person name="Lowry S."/>
            <person name="LaButti K."/>
            <person name="Han J."/>
            <person name="Copeland A."/>
            <person name="Lindquist E."/>
            <person name="Barry K."/>
            <person name="Schmutz J."/>
            <person name="Baker S.E."/>
            <person name="Ciuffetti L.M."/>
            <person name="Grigoriev I.V."/>
            <person name="Zhong S."/>
            <person name="Turgeon B.G."/>
        </authorList>
    </citation>
    <scope>NUCLEOTIDE SEQUENCE [LARGE SCALE GENOMIC DNA]</scope>
    <source>
        <strain evidence="3">28A</strain>
    </source>
</reference>